<reference evidence="9" key="2">
    <citation type="journal article" date="2008" name="Genome Biol.">
        <title>Improved genome assembly and evidence-based global gene model set for the chordate Ciona intestinalis: new insight into intron and operon populations.</title>
        <authorList>
            <person name="Satou Y."/>
            <person name="Mineta K."/>
            <person name="Ogasawara M."/>
            <person name="Sasakura Y."/>
            <person name="Shoguchi E."/>
            <person name="Ueno K."/>
            <person name="Yamada L."/>
            <person name="Matsumoto J."/>
            <person name="Wasserscheid J."/>
            <person name="Dewar K."/>
            <person name="Wiley G.B."/>
            <person name="Macmil S.L."/>
            <person name="Roe B.A."/>
            <person name="Zeller R.W."/>
            <person name="Hastings K.E."/>
            <person name="Lemaire P."/>
            <person name="Lindquist E."/>
            <person name="Endo T."/>
            <person name="Hotta K."/>
            <person name="Inaba K."/>
        </authorList>
    </citation>
    <scope>NUCLEOTIDE SEQUENCE [LARGE SCALE GENOMIC DNA]</scope>
    <source>
        <strain evidence="9">wild type</strain>
    </source>
</reference>
<evidence type="ECO:0000256" key="8">
    <source>
        <dbReference type="ARBA" id="ARBA00041617"/>
    </source>
</evidence>
<dbReference type="GO" id="GO:0005739">
    <property type="term" value="C:mitochondrion"/>
    <property type="evidence" value="ECO:0000318"/>
    <property type="project" value="GO_Central"/>
</dbReference>
<evidence type="ECO:0000256" key="5">
    <source>
        <dbReference type="ARBA" id="ARBA00023274"/>
    </source>
</evidence>
<evidence type="ECO:0000313" key="9">
    <source>
        <dbReference type="Ensembl" id="ENSCINP00000018655.3"/>
    </source>
</evidence>
<dbReference type="Proteomes" id="UP000008144">
    <property type="component" value="Chromosome 5"/>
</dbReference>
<reference evidence="9" key="4">
    <citation type="submission" date="2025-09" db="UniProtKB">
        <authorList>
            <consortium name="Ensembl"/>
        </authorList>
    </citation>
    <scope>IDENTIFICATION</scope>
</reference>
<sequence>MSHGLCVLRSALKPQFSCVPSIYNVQVQQRRGKAQKKKVYKVVYSKRMRARIPKNWRDVNYNPANIPSAWKPDNWMKENMVDYEREEELAKYIPGYNKKIPLEMQENYQENPAFLIDDQTEMSGGLKQSLFITKSILAGPGLPSNVMERMEEHPIDTQEYTQDERVKQTLRHALLFDIDPRSLDKEAKVKMYKQESYQIYSKPDRYVPLIMKNLIRMCDAKLSHVSDSFGDRMSVEQLPSNATFKRVCDTFENKLLPGIDTEWNVSINSKPDIQVLTKKPLPMFANQDEVKSTSNTLLPNLYPILPVINLKKSHLYNPELTTGLYDNFPRPYLHTVVLYNINGVGASEMYAKMNQTLFTALFTRAQDIYGPDAEVLSEPLTGQCIASNGQSFQFMCMQLNTMDLSNDNGVKNMVWVDDENPDDFLDAVDEVPASSMMYEECSHATWWSPEYITAYNENVFKLFKAIWLNNVAK</sequence>
<name>F6Z589_CIOIN</name>
<keyword evidence="4" id="KW-0496">Mitochondrion</keyword>
<dbReference type="GeneID" id="100186298"/>
<organism evidence="9 10">
    <name type="scientific">Ciona intestinalis</name>
    <name type="common">Transparent sea squirt</name>
    <name type="synonym">Ascidia intestinalis</name>
    <dbReference type="NCBI Taxonomy" id="7719"/>
    <lineage>
        <taxon>Eukaryota</taxon>
        <taxon>Metazoa</taxon>
        <taxon>Chordata</taxon>
        <taxon>Tunicata</taxon>
        <taxon>Ascidiacea</taxon>
        <taxon>Phlebobranchia</taxon>
        <taxon>Cionidae</taxon>
        <taxon>Ciona</taxon>
    </lineage>
</organism>
<dbReference type="GO" id="GO:0006412">
    <property type="term" value="P:translation"/>
    <property type="evidence" value="ECO:0007669"/>
    <property type="project" value="InterPro"/>
</dbReference>
<dbReference type="InParanoid" id="F6Z589"/>
<dbReference type="RefSeq" id="XP_002127665.1">
    <property type="nucleotide sequence ID" value="XM_002127629.4"/>
</dbReference>
<dbReference type="Pfam" id="PF07147">
    <property type="entry name" value="PDCD9"/>
    <property type="match status" value="1"/>
</dbReference>
<comment type="subcellular location">
    <subcellularLocation>
        <location evidence="1">Mitochondrion</location>
    </subcellularLocation>
</comment>
<dbReference type="InterPro" id="IPR052482">
    <property type="entry name" value="mtLSU_mL37"/>
</dbReference>
<dbReference type="OMA" id="WERGWHD"/>
<keyword evidence="10" id="KW-1185">Reference proteome</keyword>
<evidence type="ECO:0000256" key="6">
    <source>
        <dbReference type="ARBA" id="ARBA00037985"/>
    </source>
</evidence>
<dbReference type="HOGENOM" id="CLU_579939_0_0_1"/>
<dbReference type="AlphaFoldDB" id="F6Z589"/>
<dbReference type="GO" id="GO:1990904">
    <property type="term" value="C:ribonucleoprotein complex"/>
    <property type="evidence" value="ECO:0007669"/>
    <property type="project" value="UniProtKB-KW"/>
</dbReference>
<dbReference type="InterPro" id="IPR010793">
    <property type="entry name" value="Ribosomal_mL37/mL65"/>
</dbReference>
<dbReference type="STRING" id="7719.ENSCINP00000018655"/>
<dbReference type="GO" id="GO:0003735">
    <property type="term" value="F:structural constituent of ribosome"/>
    <property type="evidence" value="ECO:0007669"/>
    <property type="project" value="InterPro"/>
</dbReference>
<evidence type="ECO:0000313" key="10">
    <source>
        <dbReference type="Proteomes" id="UP000008144"/>
    </source>
</evidence>
<evidence type="ECO:0000256" key="4">
    <source>
        <dbReference type="ARBA" id="ARBA00023128"/>
    </source>
</evidence>
<proteinExistence type="inferred from homology"/>
<dbReference type="FunCoup" id="F6Z589">
    <property type="interactions" value="603"/>
</dbReference>
<keyword evidence="5" id="KW-0687">Ribonucleoprotein</keyword>
<evidence type="ECO:0000256" key="3">
    <source>
        <dbReference type="ARBA" id="ARBA00022980"/>
    </source>
</evidence>
<keyword evidence="2" id="KW-0809">Transit peptide</keyword>
<dbReference type="PANTHER" id="PTHR15889:SF2">
    <property type="entry name" value="LARGE RIBOSOMAL SUBUNIT PROTEIN ML37"/>
    <property type="match status" value="1"/>
</dbReference>
<evidence type="ECO:0000256" key="7">
    <source>
        <dbReference type="ARBA" id="ARBA00039442"/>
    </source>
</evidence>
<comment type="similarity">
    <text evidence="6">Belongs to the mitochondrion-specific ribosomal protein mL37 family.</text>
</comment>
<evidence type="ECO:0000256" key="1">
    <source>
        <dbReference type="ARBA" id="ARBA00004173"/>
    </source>
</evidence>
<dbReference type="OrthoDB" id="5835618at2759"/>
<protein>
    <recommendedName>
        <fullName evidence="7">Large ribosomal subunit protein mL37</fullName>
    </recommendedName>
    <alternativeName>
        <fullName evidence="8">39S ribosomal protein L37, mitochondrial</fullName>
    </alternativeName>
</protein>
<dbReference type="Ensembl" id="ENSCINT00000018655.3">
    <property type="protein sequence ID" value="ENSCINP00000018655.3"/>
    <property type="gene ID" value="ENSCING00000009173.3"/>
</dbReference>
<reference evidence="10" key="1">
    <citation type="journal article" date="2002" name="Science">
        <title>The draft genome of Ciona intestinalis: insights into chordate and vertebrate origins.</title>
        <authorList>
            <person name="Dehal P."/>
            <person name="Satou Y."/>
            <person name="Campbell R.K."/>
            <person name="Chapman J."/>
            <person name="Degnan B."/>
            <person name="De Tomaso A."/>
            <person name="Davidson B."/>
            <person name="Di Gregorio A."/>
            <person name="Gelpke M."/>
            <person name="Goodstein D.M."/>
            <person name="Harafuji N."/>
            <person name="Hastings K.E."/>
            <person name="Ho I."/>
            <person name="Hotta K."/>
            <person name="Huang W."/>
            <person name="Kawashima T."/>
            <person name="Lemaire P."/>
            <person name="Martinez D."/>
            <person name="Meinertzhagen I.A."/>
            <person name="Necula S."/>
            <person name="Nonaka M."/>
            <person name="Putnam N."/>
            <person name="Rash S."/>
            <person name="Saiga H."/>
            <person name="Satake M."/>
            <person name="Terry A."/>
            <person name="Yamada L."/>
            <person name="Wang H.G."/>
            <person name="Awazu S."/>
            <person name="Azumi K."/>
            <person name="Boore J."/>
            <person name="Branno M."/>
            <person name="Chin-Bow S."/>
            <person name="DeSantis R."/>
            <person name="Doyle S."/>
            <person name="Francino P."/>
            <person name="Keys D.N."/>
            <person name="Haga S."/>
            <person name="Hayashi H."/>
            <person name="Hino K."/>
            <person name="Imai K.S."/>
            <person name="Inaba K."/>
            <person name="Kano S."/>
            <person name="Kobayashi K."/>
            <person name="Kobayashi M."/>
            <person name="Lee B.I."/>
            <person name="Makabe K.W."/>
            <person name="Manohar C."/>
            <person name="Matassi G."/>
            <person name="Medina M."/>
            <person name="Mochizuki Y."/>
            <person name="Mount S."/>
            <person name="Morishita T."/>
            <person name="Miura S."/>
            <person name="Nakayama A."/>
            <person name="Nishizaka S."/>
            <person name="Nomoto H."/>
            <person name="Ohta F."/>
            <person name="Oishi K."/>
            <person name="Rigoutsos I."/>
            <person name="Sano M."/>
            <person name="Sasaki A."/>
            <person name="Sasakura Y."/>
            <person name="Shoguchi E."/>
            <person name="Shin-i T."/>
            <person name="Spagnuolo A."/>
            <person name="Stainier D."/>
            <person name="Suzuki M.M."/>
            <person name="Tassy O."/>
            <person name="Takatori N."/>
            <person name="Tokuoka M."/>
            <person name="Yagi K."/>
            <person name="Yoshizaki F."/>
            <person name="Wada S."/>
            <person name="Zhang C."/>
            <person name="Hyatt P.D."/>
            <person name="Larimer F."/>
            <person name="Detter C."/>
            <person name="Doggett N."/>
            <person name="Glavina T."/>
            <person name="Hawkins T."/>
            <person name="Richardson P."/>
            <person name="Lucas S."/>
            <person name="Kohara Y."/>
            <person name="Levine M."/>
            <person name="Satoh N."/>
            <person name="Rokhsar D.S."/>
        </authorList>
    </citation>
    <scope>NUCLEOTIDE SEQUENCE [LARGE SCALE GENOMIC DNA]</scope>
</reference>
<accession>A0A1W2WFF7</accession>
<dbReference type="EMBL" id="EAAA01002219">
    <property type="status" value="NOT_ANNOTATED_CDS"/>
    <property type="molecule type" value="Genomic_DNA"/>
</dbReference>
<gene>
    <name evidence="9" type="primary">LOC100186298</name>
</gene>
<reference evidence="9" key="3">
    <citation type="submission" date="2025-08" db="UniProtKB">
        <authorList>
            <consortium name="Ensembl"/>
        </authorList>
    </citation>
    <scope>IDENTIFICATION</scope>
</reference>
<evidence type="ECO:0000256" key="2">
    <source>
        <dbReference type="ARBA" id="ARBA00022946"/>
    </source>
</evidence>
<dbReference type="GeneTree" id="ENSGT00390000000867"/>
<dbReference type="KEGG" id="cin:100186298"/>
<accession>F6Z589</accession>
<keyword evidence="3" id="KW-0689">Ribosomal protein</keyword>
<dbReference type="GO" id="GO:0005840">
    <property type="term" value="C:ribosome"/>
    <property type="evidence" value="ECO:0007669"/>
    <property type="project" value="UniProtKB-KW"/>
</dbReference>
<dbReference type="PANTHER" id="PTHR15889">
    <property type="entry name" value="MITOCHONDRIAL RIBOSOMAL PROTEIN L37"/>
    <property type="match status" value="1"/>
</dbReference>